<feature type="signal peptide" evidence="1">
    <location>
        <begin position="1"/>
        <end position="24"/>
    </location>
</feature>
<name>A0A497X958_9PROT</name>
<protein>
    <submittedName>
        <fullName evidence="2">Uncharacterized protein</fullName>
    </submittedName>
</protein>
<accession>A0A497X958</accession>
<feature type="chain" id="PRO_5019733093" evidence="1">
    <location>
        <begin position="25"/>
        <end position="109"/>
    </location>
</feature>
<gene>
    <name evidence="2" type="ORF">DFR35_2555</name>
</gene>
<evidence type="ECO:0000256" key="1">
    <source>
        <dbReference type="SAM" id="SignalP"/>
    </source>
</evidence>
<dbReference type="Proteomes" id="UP000268908">
    <property type="component" value="Unassembled WGS sequence"/>
</dbReference>
<dbReference type="AlphaFoldDB" id="A0A497X958"/>
<dbReference type="RefSeq" id="WP_207855979.1">
    <property type="nucleotide sequence ID" value="NZ_BHVV01000008.1"/>
</dbReference>
<proteinExistence type="predicted"/>
<keyword evidence="3" id="KW-1185">Reference proteome</keyword>
<sequence length="109" mass="11749">MSPTTVRPSTLALTLLAAAAAAFAATLLDAAIPRAQREAELNETRALVARLGLTDLALFTEARYTRHPTQADLHSAFQDHPLAFEHFPTGSLLLPPRHETVAREAALPD</sequence>
<organism evidence="2 3">
    <name type="scientific">Sulfurisoma sediminicola</name>
    <dbReference type="NCBI Taxonomy" id="1381557"/>
    <lineage>
        <taxon>Bacteria</taxon>
        <taxon>Pseudomonadati</taxon>
        <taxon>Pseudomonadota</taxon>
        <taxon>Betaproteobacteria</taxon>
        <taxon>Nitrosomonadales</taxon>
        <taxon>Sterolibacteriaceae</taxon>
        <taxon>Sulfurisoma</taxon>
    </lineage>
</organism>
<reference evidence="2 3" key="1">
    <citation type="submission" date="2018-10" db="EMBL/GenBank/DDBJ databases">
        <title>Genomic Encyclopedia of Type Strains, Phase IV (KMG-IV): sequencing the most valuable type-strain genomes for metagenomic binning, comparative biology and taxonomic classification.</title>
        <authorList>
            <person name="Goeker M."/>
        </authorList>
    </citation>
    <scope>NUCLEOTIDE SEQUENCE [LARGE SCALE GENOMIC DNA]</scope>
    <source>
        <strain evidence="2 3">DSM 26916</strain>
    </source>
</reference>
<keyword evidence="1" id="KW-0732">Signal</keyword>
<comment type="caution">
    <text evidence="2">The sequence shown here is derived from an EMBL/GenBank/DDBJ whole genome shotgun (WGS) entry which is preliminary data.</text>
</comment>
<dbReference type="EMBL" id="RCCI01000007">
    <property type="protein sequence ID" value="RLJ62739.1"/>
    <property type="molecule type" value="Genomic_DNA"/>
</dbReference>
<evidence type="ECO:0000313" key="2">
    <source>
        <dbReference type="EMBL" id="RLJ62739.1"/>
    </source>
</evidence>
<evidence type="ECO:0000313" key="3">
    <source>
        <dbReference type="Proteomes" id="UP000268908"/>
    </source>
</evidence>